<evidence type="ECO:0000256" key="1">
    <source>
        <dbReference type="SAM" id="MobiDB-lite"/>
    </source>
</evidence>
<protein>
    <submittedName>
        <fullName evidence="2">Putative secreted protein</fullName>
    </submittedName>
</protein>
<proteinExistence type="predicted"/>
<evidence type="ECO:0000313" key="2">
    <source>
        <dbReference type="EMBL" id="MBW76930.1"/>
    </source>
</evidence>
<dbReference type="AlphaFoldDB" id="A0A2M4DH87"/>
<name>A0A2M4DH87_ANODA</name>
<organism evidence="2">
    <name type="scientific">Anopheles darlingi</name>
    <name type="common">Mosquito</name>
    <dbReference type="NCBI Taxonomy" id="43151"/>
    <lineage>
        <taxon>Eukaryota</taxon>
        <taxon>Metazoa</taxon>
        <taxon>Ecdysozoa</taxon>
        <taxon>Arthropoda</taxon>
        <taxon>Hexapoda</taxon>
        <taxon>Insecta</taxon>
        <taxon>Pterygota</taxon>
        <taxon>Neoptera</taxon>
        <taxon>Endopterygota</taxon>
        <taxon>Diptera</taxon>
        <taxon>Nematocera</taxon>
        <taxon>Culicoidea</taxon>
        <taxon>Culicidae</taxon>
        <taxon>Anophelinae</taxon>
        <taxon>Anopheles</taxon>
    </lineage>
</organism>
<dbReference type="EMBL" id="GGFL01012752">
    <property type="protein sequence ID" value="MBW76930.1"/>
    <property type="molecule type" value="Transcribed_RNA"/>
</dbReference>
<sequence>MRSFSASLLAHLPARLPAHPLARPPACPPASPLSVTAPTYTHHQHYHLKPSSSFPVSQPPPSLITSHI</sequence>
<accession>A0A2M4DH87</accession>
<reference evidence="2" key="1">
    <citation type="submission" date="2018-01" db="EMBL/GenBank/DDBJ databases">
        <title>An insight into the sialome of Amazonian anophelines.</title>
        <authorList>
            <person name="Ribeiro J.M."/>
            <person name="Scarpassa V."/>
            <person name="Calvo E."/>
        </authorList>
    </citation>
    <scope>NUCLEOTIDE SEQUENCE</scope>
</reference>
<feature type="region of interest" description="Disordered" evidence="1">
    <location>
        <begin position="46"/>
        <end position="68"/>
    </location>
</feature>